<accession>A0A016VRK1</accession>
<evidence type="ECO:0000313" key="1">
    <source>
        <dbReference type="EMBL" id="EYC29662.1"/>
    </source>
</evidence>
<dbReference type="AlphaFoldDB" id="A0A016VRK1"/>
<name>A0A016VRK1_9BILA</name>
<gene>
    <name evidence="1" type="primary">Acey_s0006.g3108</name>
    <name evidence="1" type="ORF">Y032_0006g3108</name>
</gene>
<organism evidence="1 2">
    <name type="scientific">Ancylostoma ceylanicum</name>
    <dbReference type="NCBI Taxonomy" id="53326"/>
    <lineage>
        <taxon>Eukaryota</taxon>
        <taxon>Metazoa</taxon>
        <taxon>Ecdysozoa</taxon>
        <taxon>Nematoda</taxon>
        <taxon>Chromadorea</taxon>
        <taxon>Rhabditida</taxon>
        <taxon>Rhabditina</taxon>
        <taxon>Rhabditomorpha</taxon>
        <taxon>Strongyloidea</taxon>
        <taxon>Ancylostomatidae</taxon>
        <taxon>Ancylostomatinae</taxon>
        <taxon>Ancylostoma</taxon>
    </lineage>
</organism>
<reference evidence="2" key="1">
    <citation type="journal article" date="2015" name="Nat. Genet.">
        <title>The genome and transcriptome of the zoonotic hookworm Ancylostoma ceylanicum identify infection-specific gene families.</title>
        <authorList>
            <person name="Schwarz E.M."/>
            <person name="Hu Y."/>
            <person name="Antoshechkin I."/>
            <person name="Miller M.M."/>
            <person name="Sternberg P.W."/>
            <person name="Aroian R.V."/>
        </authorList>
    </citation>
    <scope>NUCLEOTIDE SEQUENCE</scope>
    <source>
        <strain evidence="2">HY135</strain>
    </source>
</reference>
<dbReference type="EMBL" id="JARK01001342">
    <property type="protein sequence ID" value="EYC29662.1"/>
    <property type="molecule type" value="Genomic_DNA"/>
</dbReference>
<comment type="caution">
    <text evidence="1">The sequence shown here is derived from an EMBL/GenBank/DDBJ whole genome shotgun (WGS) entry which is preliminary data.</text>
</comment>
<keyword evidence="2" id="KW-1185">Reference proteome</keyword>
<sequence length="110" mass="12608">MTATFCVQRRLSSVGLFLSDPIGRIKPDSSIWKVIVTPTSSLMYFQRKRSNSHFCSCVAELIVVDRGQYEISRSMLRKSTHMDAIIGIHTSNYSTVTSDFEFRRHRLECA</sequence>
<proteinExistence type="predicted"/>
<evidence type="ECO:0000313" key="2">
    <source>
        <dbReference type="Proteomes" id="UP000024635"/>
    </source>
</evidence>
<protein>
    <submittedName>
        <fullName evidence="1">Uncharacterized protein</fullName>
    </submittedName>
</protein>
<dbReference type="Proteomes" id="UP000024635">
    <property type="component" value="Unassembled WGS sequence"/>
</dbReference>